<dbReference type="Proteomes" id="UP001139158">
    <property type="component" value="Unassembled WGS sequence"/>
</dbReference>
<dbReference type="InterPro" id="IPR007848">
    <property type="entry name" value="Small_mtfrase_dom"/>
</dbReference>
<feature type="domain" description="RlmG N-terminal" evidence="6">
    <location>
        <begin position="8"/>
        <end position="179"/>
    </location>
</feature>
<dbReference type="PROSITE" id="PS00092">
    <property type="entry name" value="N6_MTASE"/>
    <property type="match status" value="1"/>
</dbReference>
<dbReference type="GO" id="GO:0032259">
    <property type="term" value="P:methylation"/>
    <property type="evidence" value="ECO:0007669"/>
    <property type="project" value="UniProtKB-KW"/>
</dbReference>
<feature type="domain" description="Methyltransferase small" evidence="5">
    <location>
        <begin position="209"/>
        <end position="377"/>
    </location>
</feature>
<keyword evidence="8" id="KW-1185">Reference proteome</keyword>
<dbReference type="CDD" id="cd02440">
    <property type="entry name" value="AdoMet_MTases"/>
    <property type="match status" value="1"/>
</dbReference>
<dbReference type="InterPro" id="IPR058679">
    <property type="entry name" value="RlmG_N"/>
</dbReference>
<dbReference type="GO" id="GO:0008170">
    <property type="term" value="F:N-methyltransferase activity"/>
    <property type="evidence" value="ECO:0007669"/>
    <property type="project" value="UniProtKB-ARBA"/>
</dbReference>
<dbReference type="AlphaFoldDB" id="A0A9X1MF03"/>
<reference evidence="7" key="1">
    <citation type="submission" date="2021-10" db="EMBL/GenBank/DDBJ databases">
        <title>Novel species in genus Arthrobacter.</title>
        <authorList>
            <person name="Liu Y."/>
        </authorList>
    </citation>
    <scope>NUCLEOTIDE SEQUENCE</scope>
    <source>
        <strain evidence="7">Zg-Y453</strain>
    </source>
</reference>
<dbReference type="RefSeq" id="WP_227896780.1">
    <property type="nucleotide sequence ID" value="NZ_CP099466.1"/>
</dbReference>
<keyword evidence="4" id="KW-0808">Transferase</keyword>
<dbReference type="InterPro" id="IPR046977">
    <property type="entry name" value="RsmC/RlmG"/>
</dbReference>
<dbReference type="InterPro" id="IPR002052">
    <property type="entry name" value="DNA_methylase_N6_adenine_CS"/>
</dbReference>
<dbReference type="PANTHER" id="PTHR47816:SF5">
    <property type="entry name" value="RIBOSOMAL RNA LARGE SUBUNIT METHYLTRANSFERASE G"/>
    <property type="match status" value="1"/>
</dbReference>
<protein>
    <submittedName>
        <fullName evidence="7">Methyltransferase</fullName>
    </submittedName>
</protein>
<dbReference type="Pfam" id="PF05175">
    <property type="entry name" value="MTS"/>
    <property type="match status" value="1"/>
</dbReference>
<keyword evidence="3 7" id="KW-0489">Methyltransferase</keyword>
<comment type="caution">
    <text evidence="7">The sequence shown here is derived from an EMBL/GenBank/DDBJ whole genome shotgun (WGS) entry which is preliminary data.</text>
</comment>
<organism evidence="7 8">
    <name type="scientific">Arthrobacter caoxuetaonis</name>
    <dbReference type="NCBI Taxonomy" id="2886935"/>
    <lineage>
        <taxon>Bacteria</taxon>
        <taxon>Bacillati</taxon>
        <taxon>Actinomycetota</taxon>
        <taxon>Actinomycetes</taxon>
        <taxon>Micrococcales</taxon>
        <taxon>Micrococcaceae</taxon>
        <taxon>Arthrobacter</taxon>
    </lineage>
</organism>
<dbReference type="SUPFAM" id="SSF53335">
    <property type="entry name" value="S-adenosyl-L-methionine-dependent methyltransferases"/>
    <property type="match status" value="1"/>
</dbReference>
<dbReference type="EMBL" id="JAJFZV010000015">
    <property type="protein sequence ID" value="MCC3298878.1"/>
    <property type="molecule type" value="Genomic_DNA"/>
</dbReference>
<proteinExistence type="predicted"/>
<dbReference type="GO" id="GO:0008757">
    <property type="term" value="F:S-adenosylmethionine-dependent methyltransferase activity"/>
    <property type="evidence" value="ECO:0007669"/>
    <property type="project" value="InterPro"/>
</dbReference>
<evidence type="ECO:0000256" key="4">
    <source>
        <dbReference type="ARBA" id="ARBA00022679"/>
    </source>
</evidence>
<evidence type="ECO:0000256" key="2">
    <source>
        <dbReference type="ARBA" id="ARBA00022552"/>
    </source>
</evidence>
<dbReference type="GO" id="GO:0006364">
    <property type="term" value="P:rRNA processing"/>
    <property type="evidence" value="ECO:0007669"/>
    <property type="project" value="UniProtKB-KW"/>
</dbReference>
<evidence type="ECO:0000259" key="6">
    <source>
        <dbReference type="Pfam" id="PF26049"/>
    </source>
</evidence>
<keyword evidence="2" id="KW-0698">rRNA processing</keyword>
<accession>A0A9X1MF03</accession>
<sequence>MSTASSFAFESLGRAPDVEAGNLQAWDTADTLLLDTAAGDLAGAAPGTISVIGDSYGALTLGTAALHGSRQIRVQQDPLSGELALDRNARALDLTGAYTHCRLEEGLVADARIVLLRLPRSLDALEEIARLIAGHAAPDVRIYAGGRIKHMTTAMNDILGRYFDTVTASLARQKSRVLVAGGRRPAEELPPSRFPLKAAYDVGLPQPLQLRARGAAFGGASLDPGTRFLLPFLSQARTADQAVDLGCGNGAIAAYLALTRPGAGVLATDQSEAAVASTILTMEANGLGERATVQRADALSWLADGSQDLVVLNPPFHIGATVHTGIALKLFADAARVLRPGGELWTVWNSHLAYRPALNRLVGPTAQVARNPRFTVTVSTRR</sequence>
<evidence type="ECO:0000313" key="7">
    <source>
        <dbReference type="EMBL" id="MCC3298878.1"/>
    </source>
</evidence>
<evidence type="ECO:0000256" key="3">
    <source>
        <dbReference type="ARBA" id="ARBA00022603"/>
    </source>
</evidence>
<dbReference type="InterPro" id="IPR029063">
    <property type="entry name" value="SAM-dependent_MTases_sf"/>
</dbReference>
<dbReference type="Gene3D" id="3.40.50.150">
    <property type="entry name" value="Vaccinia Virus protein VP39"/>
    <property type="match status" value="2"/>
</dbReference>
<evidence type="ECO:0000259" key="5">
    <source>
        <dbReference type="Pfam" id="PF05175"/>
    </source>
</evidence>
<dbReference type="GO" id="GO:0003676">
    <property type="term" value="F:nucleic acid binding"/>
    <property type="evidence" value="ECO:0007669"/>
    <property type="project" value="InterPro"/>
</dbReference>
<name>A0A9X1MF03_9MICC</name>
<dbReference type="Pfam" id="PF26049">
    <property type="entry name" value="RLMG_N"/>
    <property type="match status" value="1"/>
</dbReference>
<dbReference type="PANTHER" id="PTHR47816">
    <property type="entry name" value="RIBOSOMAL RNA SMALL SUBUNIT METHYLTRANSFERASE C"/>
    <property type="match status" value="1"/>
</dbReference>
<evidence type="ECO:0000256" key="1">
    <source>
        <dbReference type="ARBA" id="ARBA00022490"/>
    </source>
</evidence>
<gene>
    <name evidence="7" type="ORF">LJ757_13850</name>
</gene>
<keyword evidence="1" id="KW-0963">Cytoplasm</keyword>
<evidence type="ECO:0000313" key="8">
    <source>
        <dbReference type="Proteomes" id="UP001139158"/>
    </source>
</evidence>